<reference evidence="1 2" key="1">
    <citation type="submission" date="2024-05" db="EMBL/GenBank/DDBJ databases">
        <title>De novo assembly of an allotetraploid wild potato.</title>
        <authorList>
            <person name="Hosaka A.J."/>
        </authorList>
    </citation>
    <scope>NUCLEOTIDE SEQUENCE [LARGE SCALE GENOMIC DNA]</scope>
    <source>
        <tissue evidence="1">Young leaves</tissue>
    </source>
</reference>
<accession>A0ABD2RTX9</accession>
<gene>
    <name evidence="1" type="ORF">AABB24_031523</name>
</gene>
<dbReference type="EMBL" id="JBJKTR010000018">
    <property type="protein sequence ID" value="KAL3335349.1"/>
    <property type="molecule type" value="Genomic_DNA"/>
</dbReference>
<keyword evidence="2" id="KW-1185">Reference proteome</keyword>
<protein>
    <submittedName>
        <fullName evidence="1">Uncharacterized protein</fullName>
    </submittedName>
</protein>
<sequence length="131" mass="15005">QQPETTQQNPPPQLHLPHLLHATTIAKSQQYPTPLPILVPLPQQKSQEFTAATTFLYNNRPLRSFHPDFEGFRLKSCTSSNSSVLEKKFESKIGWELPFLPLPSSNFFFHYKKASVPLQRGGGREERFESI</sequence>
<proteinExistence type="predicted"/>
<comment type="caution">
    <text evidence="1">The sequence shown here is derived from an EMBL/GenBank/DDBJ whole genome shotgun (WGS) entry which is preliminary data.</text>
</comment>
<feature type="non-terminal residue" evidence="1">
    <location>
        <position position="1"/>
    </location>
</feature>
<evidence type="ECO:0000313" key="1">
    <source>
        <dbReference type="EMBL" id="KAL3335348.1"/>
    </source>
</evidence>
<organism evidence="1 2">
    <name type="scientific">Solanum stoloniferum</name>
    <dbReference type="NCBI Taxonomy" id="62892"/>
    <lineage>
        <taxon>Eukaryota</taxon>
        <taxon>Viridiplantae</taxon>
        <taxon>Streptophyta</taxon>
        <taxon>Embryophyta</taxon>
        <taxon>Tracheophyta</taxon>
        <taxon>Spermatophyta</taxon>
        <taxon>Magnoliopsida</taxon>
        <taxon>eudicotyledons</taxon>
        <taxon>Gunneridae</taxon>
        <taxon>Pentapetalae</taxon>
        <taxon>asterids</taxon>
        <taxon>lamiids</taxon>
        <taxon>Solanales</taxon>
        <taxon>Solanaceae</taxon>
        <taxon>Solanoideae</taxon>
        <taxon>Solaneae</taxon>
        <taxon>Solanum</taxon>
    </lineage>
</organism>
<dbReference type="AlphaFoldDB" id="A0ABD2RTX9"/>
<dbReference type="EMBL" id="JBJKTR010000018">
    <property type="protein sequence ID" value="KAL3335348.1"/>
    <property type="molecule type" value="Genomic_DNA"/>
</dbReference>
<name>A0ABD2RTX9_9SOLN</name>
<evidence type="ECO:0000313" key="2">
    <source>
        <dbReference type="Proteomes" id="UP001627284"/>
    </source>
</evidence>
<dbReference type="Proteomes" id="UP001627284">
    <property type="component" value="Unassembled WGS sequence"/>
</dbReference>